<dbReference type="RefSeq" id="WP_204118570.1">
    <property type="nucleotide sequence ID" value="NZ_BOLV01000006.1"/>
</dbReference>
<keyword evidence="2" id="KW-1185">Reference proteome</keyword>
<accession>A0ABW4BDJ4</accession>
<name>A0ABW4BDJ4_9LACO</name>
<dbReference type="Gene3D" id="3.40.1580.10">
    <property type="entry name" value="SMI1/KNR4-like"/>
    <property type="match status" value="1"/>
</dbReference>
<sequence>MLKWPALVTPPATLPTIPQLAAIPADYYALVATGQWPRRYFFPTPEPTSDAIDGAVIHAFATIGPRLEAPLPANLVPFAKTDARYFCFDLAQNPPSIRYIDTEVDQWLTLAPDWANFWRQLIWRSPELDEAPSPQAFGHAALVADEAALPAVLSYARMNLPADDYGGWLVYFSRQAELACSAPFKEELQFARDYRWRQFDAEIRSALPSS</sequence>
<evidence type="ECO:0000313" key="2">
    <source>
        <dbReference type="Proteomes" id="UP001597199"/>
    </source>
</evidence>
<dbReference type="SUPFAM" id="SSF160631">
    <property type="entry name" value="SMI1/KNR4-like"/>
    <property type="match status" value="1"/>
</dbReference>
<dbReference type="Proteomes" id="UP001597199">
    <property type="component" value="Unassembled WGS sequence"/>
</dbReference>
<protein>
    <submittedName>
        <fullName evidence="1">SMI1/KNR4 family protein</fullName>
    </submittedName>
</protein>
<comment type="caution">
    <text evidence="1">The sequence shown here is derived from an EMBL/GenBank/DDBJ whole genome shotgun (WGS) entry which is preliminary data.</text>
</comment>
<dbReference type="EMBL" id="JBHTOA010000015">
    <property type="protein sequence ID" value="MFD1398011.1"/>
    <property type="molecule type" value="Genomic_DNA"/>
</dbReference>
<dbReference type="InterPro" id="IPR037883">
    <property type="entry name" value="Knr4/Smi1-like_sf"/>
</dbReference>
<evidence type="ECO:0000313" key="1">
    <source>
        <dbReference type="EMBL" id="MFD1398011.1"/>
    </source>
</evidence>
<proteinExistence type="predicted"/>
<reference evidence="2" key="1">
    <citation type="journal article" date="2019" name="Int. J. Syst. Evol. Microbiol.">
        <title>The Global Catalogue of Microorganisms (GCM) 10K type strain sequencing project: providing services to taxonomists for standard genome sequencing and annotation.</title>
        <authorList>
            <consortium name="The Broad Institute Genomics Platform"/>
            <consortium name="The Broad Institute Genome Sequencing Center for Infectious Disease"/>
            <person name="Wu L."/>
            <person name="Ma J."/>
        </authorList>
    </citation>
    <scope>NUCLEOTIDE SEQUENCE [LARGE SCALE GENOMIC DNA]</scope>
    <source>
        <strain evidence="2">CCM 9110</strain>
    </source>
</reference>
<gene>
    <name evidence="1" type="ORF">ACFQ41_01660</name>
</gene>
<organism evidence="1 2">
    <name type="scientific">Lacticaseibacillus suilingensis</name>
    <dbReference type="NCBI Taxonomy" id="2799577"/>
    <lineage>
        <taxon>Bacteria</taxon>
        <taxon>Bacillati</taxon>
        <taxon>Bacillota</taxon>
        <taxon>Bacilli</taxon>
        <taxon>Lactobacillales</taxon>
        <taxon>Lactobacillaceae</taxon>
        <taxon>Lacticaseibacillus</taxon>
    </lineage>
</organism>